<feature type="non-terminal residue" evidence="1">
    <location>
        <position position="65"/>
    </location>
</feature>
<accession>A0ACA9LYB9</accession>
<organism evidence="1 2">
    <name type="scientific">Cetraspora pellucida</name>
    <dbReference type="NCBI Taxonomy" id="1433469"/>
    <lineage>
        <taxon>Eukaryota</taxon>
        <taxon>Fungi</taxon>
        <taxon>Fungi incertae sedis</taxon>
        <taxon>Mucoromycota</taxon>
        <taxon>Glomeromycotina</taxon>
        <taxon>Glomeromycetes</taxon>
        <taxon>Diversisporales</taxon>
        <taxon>Gigasporaceae</taxon>
        <taxon>Cetraspora</taxon>
    </lineage>
</organism>
<name>A0ACA9LYB9_9GLOM</name>
<sequence length="65" mass="7121">MDQCFLHWVQWINVPTMESGQTGHEIGKECGTTGDTDDDDNEEGGNMVAIRSTTSCEGKIRDDAS</sequence>
<proteinExistence type="predicted"/>
<reference evidence="1" key="1">
    <citation type="submission" date="2021-06" db="EMBL/GenBank/DDBJ databases">
        <authorList>
            <person name="Kallberg Y."/>
            <person name="Tangrot J."/>
            <person name="Rosling A."/>
        </authorList>
    </citation>
    <scope>NUCLEOTIDE SEQUENCE</scope>
    <source>
        <strain evidence="1">28 12/20/2015</strain>
    </source>
</reference>
<evidence type="ECO:0000313" key="1">
    <source>
        <dbReference type="EMBL" id="CAG8550916.1"/>
    </source>
</evidence>
<gene>
    <name evidence="1" type="ORF">SPELUC_LOCUS5199</name>
</gene>
<comment type="caution">
    <text evidence="1">The sequence shown here is derived from an EMBL/GenBank/DDBJ whole genome shotgun (WGS) entry which is preliminary data.</text>
</comment>
<evidence type="ECO:0000313" key="2">
    <source>
        <dbReference type="Proteomes" id="UP000789366"/>
    </source>
</evidence>
<dbReference type="EMBL" id="CAJVPW010005165">
    <property type="protein sequence ID" value="CAG8550916.1"/>
    <property type="molecule type" value="Genomic_DNA"/>
</dbReference>
<keyword evidence="2" id="KW-1185">Reference proteome</keyword>
<dbReference type="Proteomes" id="UP000789366">
    <property type="component" value="Unassembled WGS sequence"/>
</dbReference>
<protein>
    <submittedName>
        <fullName evidence="1">5337_t:CDS:1</fullName>
    </submittedName>
</protein>